<organism evidence="1 2">
    <name type="scientific">Methanomethylophilus alvi</name>
    <dbReference type="NCBI Taxonomy" id="1291540"/>
    <lineage>
        <taxon>Archaea</taxon>
        <taxon>Methanobacteriati</taxon>
        <taxon>Thermoplasmatota</taxon>
        <taxon>Thermoplasmata</taxon>
        <taxon>Methanomassiliicoccales</taxon>
        <taxon>Methanomethylophilaceae</taxon>
        <taxon>Methanomethylophilus</taxon>
    </lineage>
</organism>
<accession>A0A3G3IFS7</accession>
<gene>
    <name evidence="1" type="ORF">BKD89_02025</name>
</gene>
<proteinExistence type="predicted"/>
<evidence type="ECO:0000313" key="2">
    <source>
        <dbReference type="Proteomes" id="UP000273278"/>
    </source>
</evidence>
<dbReference type="OMA" id="GCSDCRC"/>
<dbReference type="CDD" id="cd10441">
    <property type="entry name" value="GIY-YIG_COG1833"/>
    <property type="match status" value="1"/>
</dbReference>
<dbReference type="Proteomes" id="UP000273278">
    <property type="component" value="Chromosome"/>
</dbReference>
<sequence>MSVRKGTYALFVTFDRDINITVGALGPHLFRAGTYCYVGSAMGGLDQRVSRHLARCKGIRWHIDRLTTVCDGSEAWESYPDFIGECELARIAEECGGIPEMDGFGCSDCSCRTHLFRMDSGAADELVSRARLERFSDRRAVR</sequence>
<dbReference type="PANTHER" id="PTHR37460">
    <property type="entry name" value="ENDONUCLEASE III"/>
    <property type="match status" value="1"/>
</dbReference>
<reference evidence="1 2" key="1">
    <citation type="submission" date="2016-10" db="EMBL/GenBank/DDBJ databases">
        <title>Complete genome of the TMA-utilizing, human hosted archaeon Methanomethylophilus alvus Gen. nov, sp. nov., strain Mx-05, derived from a pure culture.</title>
        <authorList>
            <person name="Brugere J.-F."/>
            <person name="Ben Hania W."/>
            <person name="Chaudhary P.P."/>
            <person name="Gaci N."/>
            <person name="Borrel G."/>
            <person name="Cao Van Tuat L."/>
            <person name="Fardeau M.-L."/>
            <person name="Harris H.M.B."/>
            <person name="O'Toole P.W."/>
            <person name="Ollivier B."/>
        </authorList>
    </citation>
    <scope>NUCLEOTIDE SEQUENCE [LARGE SCALE GENOMIC DNA]</scope>
    <source>
        <strain evidence="1 2">Mx-05</strain>
    </source>
</reference>
<dbReference type="InterPro" id="IPR002837">
    <property type="entry name" value="DUF123"/>
</dbReference>
<dbReference type="AlphaFoldDB" id="A0A3G3IFS7"/>
<protein>
    <submittedName>
        <fullName evidence="1">Excinuclease ABC subunit C</fullName>
    </submittedName>
</protein>
<dbReference type="PANTHER" id="PTHR37460:SF1">
    <property type="entry name" value="ENDONUCLEASE III"/>
    <property type="match status" value="1"/>
</dbReference>
<name>A0A3G3IFS7_9ARCH</name>
<dbReference type="EMBL" id="CP017686">
    <property type="protein sequence ID" value="AYQ54589.1"/>
    <property type="molecule type" value="Genomic_DNA"/>
</dbReference>
<dbReference type="Pfam" id="PF01986">
    <property type="entry name" value="DUF123"/>
    <property type="match status" value="1"/>
</dbReference>
<dbReference type="RefSeq" id="WP_015504307.1">
    <property type="nucleotide sequence ID" value="NZ_CAYARL010000008.1"/>
</dbReference>
<evidence type="ECO:0000313" key="1">
    <source>
        <dbReference type="EMBL" id="AYQ54589.1"/>
    </source>
</evidence>
<dbReference type="GeneID" id="41321207"/>